<feature type="compositionally biased region" description="Polar residues" evidence="8">
    <location>
        <begin position="165"/>
        <end position="188"/>
    </location>
</feature>
<keyword evidence="5" id="KW-0175">Coiled coil</keyword>
<feature type="region of interest" description="Disordered" evidence="8">
    <location>
        <begin position="156"/>
        <end position="200"/>
    </location>
</feature>
<evidence type="ECO:0008006" key="12">
    <source>
        <dbReference type="Google" id="ProtNLM"/>
    </source>
</evidence>
<dbReference type="AlphaFoldDB" id="A0AA43TYC3"/>
<evidence type="ECO:0000256" key="6">
    <source>
        <dbReference type="ARBA" id="ARBA00023128"/>
    </source>
</evidence>
<evidence type="ECO:0000256" key="5">
    <source>
        <dbReference type="ARBA" id="ARBA00023054"/>
    </source>
</evidence>
<comment type="subcellular location">
    <subcellularLocation>
        <location evidence="2">Membrane</location>
    </subcellularLocation>
    <subcellularLocation>
        <location evidence="1">Mitochondrion</location>
    </subcellularLocation>
</comment>
<feature type="compositionally biased region" description="Pro residues" evidence="8">
    <location>
        <begin position="62"/>
        <end position="71"/>
    </location>
</feature>
<name>A0AA43TYC3_9LECA</name>
<evidence type="ECO:0000256" key="8">
    <source>
        <dbReference type="SAM" id="MobiDB-lite"/>
    </source>
</evidence>
<evidence type="ECO:0000256" key="7">
    <source>
        <dbReference type="ARBA" id="ARBA00023136"/>
    </source>
</evidence>
<evidence type="ECO:0000313" key="11">
    <source>
        <dbReference type="Proteomes" id="UP001161017"/>
    </source>
</evidence>
<feature type="region of interest" description="Disordered" evidence="8">
    <location>
        <begin position="28"/>
        <end position="142"/>
    </location>
</feature>
<feature type="compositionally biased region" description="Low complexity" evidence="8">
    <location>
        <begin position="402"/>
        <end position="411"/>
    </location>
</feature>
<dbReference type="Proteomes" id="UP001161017">
    <property type="component" value="Unassembled WGS sequence"/>
</dbReference>
<evidence type="ECO:0000256" key="9">
    <source>
        <dbReference type="SAM" id="Phobius"/>
    </source>
</evidence>
<proteinExistence type="predicted"/>
<dbReference type="InterPro" id="IPR024461">
    <property type="entry name" value="CCDC90-like"/>
</dbReference>
<feature type="compositionally biased region" description="Gly residues" evidence="8">
    <location>
        <begin position="379"/>
        <end position="395"/>
    </location>
</feature>
<evidence type="ECO:0000256" key="1">
    <source>
        <dbReference type="ARBA" id="ARBA00004173"/>
    </source>
</evidence>
<dbReference type="GO" id="GO:0005739">
    <property type="term" value="C:mitochondrion"/>
    <property type="evidence" value="ECO:0007669"/>
    <property type="project" value="UniProtKB-SubCell"/>
</dbReference>
<evidence type="ECO:0000256" key="4">
    <source>
        <dbReference type="ARBA" id="ARBA00022989"/>
    </source>
</evidence>
<evidence type="ECO:0000256" key="3">
    <source>
        <dbReference type="ARBA" id="ARBA00022692"/>
    </source>
</evidence>
<keyword evidence="3 9" id="KW-0812">Transmembrane</keyword>
<dbReference type="Pfam" id="PF07798">
    <property type="entry name" value="CCDC90-like"/>
    <property type="match status" value="1"/>
</dbReference>
<keyword evidence="4 9" id="KW-1133">Transmembrane helix</keyword>
<accession>A0AA43TYC3</accession>
<feature type="compositionally biased region" description="Low complexity" evidence="8">
    <location>
        <begin position="107"/>
        <end position="121"/>
    </location>
</feature>
<gene>
    <name evidence="10" type="ORF">OHK93_003712</name>
</gene>
<reference evidence="10" key="1">
    <citation type="journal article" date="2023" name="Genome Biol. Evol.">
        <title>First Whole Genome Sequence and Flow Cytometry Genome Size Data for the Lichen-Forming Fungus Ramalina farinacea (Ascomycota).</title>
        <authorList>
            <person name="Llewellyn T."/>
            <person name="Mian S."/>
            <person name="Hill R."/>
            <person name="Leitch I.J."/>
            <person name="Gaya E."/>
        </authorList>
    </citation>
    <scope>NUCLEOTIDE SEQUENCE</scope>
    <source>
        <strain evidence="10">LIQ254RAFAR</strain>
    </source>
</reference>
<feature type="compositionally biased region" description="Basic and acidic residues" evidence="8">
    <location>
        <begin position="76"/>
        <end position="106"/>
    </location>
</feature>
<keyword evidence="11" id="KW-1185">Reference proteome</keyword>
<feature type="compositionally biased region" description="Basic and acidic residues" evidence="8">
    <location>
        <begin position="127"/>
        <end position="136"/>
    </location>
</feature>
<dbReference type="EMBL" id="JAPUFD010000019">
    <property type="protein sequence ID" value="MDI1492498.1"/>
    <property type="molecule type" value="Genomic_DNA"/>
</dbReference>
<feature type="transmembrane region" description="Helical" evidence="9">
    <location>
        <begin position="344"/>
        <end position="362"/>
    </location>
</feature>
<dbReference type="Gene3D" id="1.20.5.340">
    <property type="match status" value="1"/>
</dbReference>
<dbReference type="GO" id="GO:0016020">
    <property type="term" value="C:membrane"/>
    <property type="evidence" value="ECO:0007669"/>
    <property type="project" value="UniProtKB-SubCell"/>
</dbReference>
<dbReference type="PANTHER" id="PTHR14360">
    <property type="entry name" value="PROTEIN FMP32, MITOCHONDRIAL"/>
    <property type="match status" value="1"/>
</dbReference>
<dbReference type="PANTHER" id="PTHR14360:SF12">
    <property type="entry name" value="MOZ PROTEIN REPRESENTS A CHROMATIN-ASSOCIATED ACETYLTRANSFERASE"/>
    <property type="match status" value="1"/>
</dbReference>
<organism evidence="10 11">
    <name type="scientific">Ramalina farinacea</name>
    <dbReference type="NCBI Taxonomy" id="258253"/>
    <lineage>
        <taxon>Eukaryota</taxon>
        <taxon>Fungi</taxon>
        <taxon>Dikarya</taxon>
        <taxon>Ascomycota</taxon>
        <taxon>Pezizomycotina</taxon>
        <taxon>Lecanoromycetes</taxon>
        <taxon>OSLEUM clade</taxon>
        <taxon>Lecanoromycetidae</taxon>
        <taxon>Lecanorales</taxon>
        <taxon>Lecanorineae</taxon>
        <taxon>Ramalinaceae</taxon>
        <taxon>Ramalina</taxon>
    </lineage>
</organism>
<keyword evidence="6" id="KW-0496">Mitochondrion</keyword>
<feature type="region of interest" description="Disordered" evidence="8">
    <location>
        <begin position="370"/>
        <end position="423"/>
    </location>
</feature>
<comment type="caution">
    <text evidence="10">The sequence shown here is derived from an EMBL/GenBank/DDBJ whole genome shotgun (WGS) entry which is preliminary data.</text>
</comment>
<feature type="compositionally biased region" description="Polar residues" evidence="8">
    <location>
        <begin position="28"/>
        <end position="38"/>
    </location>
</feature>
<keyword evidence="7 9" id="KW-0472">Membrane</keyword>
<evidence type="ECO:0000256" key="2">
    <source>
        <dbReference type="ARBA" id="ARBA00004370"/>
    </source>
</evidence>
<protein>
    <recommendedName>
        <fullName evidence="12">MOZ protein represents a chromatin-associated acetyltransferase</fullName>
    </recommendedName>
</protein>
<sequence length="423" mass="46139">MSLPRLTFLYPHLFKAPRQQEIRYAVSSLRSPLRQNQAAGLKTTKKRRQETYAQRYGTAQEPQPPPPPGSQIPPKQLDDKSLAGAMEKEVKSPPAKEERKDEKKADAGPQQQQKQKPPQKAAEPEPEERQPEETKNRPPIGPLYDRAKAIETALQDPAQRAKQLDASTPPTEKSPKSNDTVTPSTEAQRVQAKPLNTRGGFSAEQSVSVMKAVRGLLAQNLDVAREGLVGKSDVENEVYLFRAACSELRTEILNLRRSSTSKQKTQLSHLQHTYDILSQRTTAELASLRDELKGMLNDRRMDTRENSQVLDSAISELNYKISVNLNSETKSEVEGLRWVLTRRAAMAIAFAGILILGSLRVGSYKMHERENEARKSAGRGQGEEGSGGGGGGGGGHGDKSGDAGADAAKSGGKVGDLGYVSLG</sequence>
<evidence type="ECO:0000313" key="10">
    <source>
        <dbReference type="EMBL" id="MDI1492498.1"/>
    </source>
</evidence>